<gene>
    <name evidence="3" type="ORF">NE686_12305</name>
</gene>
<keyword evidence="4" id="KW-1185">Reference proteome</keyword>
<dbReference type="SUPFAM" id="SSF51338">
    <property type="entry name" value="Composite domain of metallo-dependent hydrolases"/>
    <property type="match status" value="1"/>
</dbReference>
<name>A0ABT1SBM9_9FIRM</name>
<evidence type="ECO:0000313" key="4">
    <source>
        <dbReference type="Proteomes" id="UP001524478"/>
    </source>
</evidence>
<dbReference type="Gene3D" id="2.30.40.10">
    <property type="entry name" value="Urease, subunit C, domain 1"/>
    <property type="match status" value="1"/>
</dbReference>
<dbReference type="EMBL" id="JANGAC010000008">
    <property type="protein sequence ID" value="MCQ4923875.1"/>
    <property type="molecule type" value="Genomic_DNA"/>
</dbReference>
<dbReference type="PANTHER" id="PTHR11647:SF1">
    <property type="entry name" value="COLLAPSIN RESPONSE MEDIATOR PROTEIN"/>
    <property type="match status" value="1"/>
</dbReference>
<reference evidence="3 4" key="1">
    <citation type="submission" date="2022-06" db="EMBL/GenBank/DDBJ databases">
        <title>Isolation of gut microbiota from human fecal samples.</title>
        <authorList>
            <person name="Pamer E.G."/>
            <person name="Barat B."/>
            <person name="Waligurski E."/>
            <person name="Medina S."/>
            <person name="Paddock L."/>
            <person name="Mostad J."/>
        </authorList>
    </citation>
    <scope>NUCLEOTIDE SEQUENCE [LARGE SCALE GENOMIC DNA]</scope>
    <source>
        <strain evidence="3 4">DFI.7.95</strain>
    </source>
</reference>
<accession>A0ABT1SBM9</accession>
<dbReference type="RefSeq" id="WP_256311729.1">
    <property type="nucleotide sequence ID" value="NZ_JANGAC010000008.1"/>
</dbReference>
<feature type="domain" description="Amidohydrolase-related" evidence="2">
    <location>
        <begin position="51"/>
        <end position="434"/>
    </location>
</feature>
<comment type="cofactor">
    <cofactor evidence="1">
        <name>Zn(2+)</name>
        <dbReference type="ChEBI" id="CHEBI:29105"/>
    </cofactor>
</comment>
<comment type="caution">
    <text evidence="3">The sequence shown here is derived from an EMBL/GenBank/DDBJ whole genome shotgun (WGS) entry which is preliminary data.</text>
</comment>
<dbReference type="InterPro" id="IPR050378">
    <property type="entry name" value="Metallo-dep_Hydrolases_sf"/>
</dbReference>
<protein>
    <submittedName>
        <fullName evidence="3">Amidohydrolase family protein</fullName>
    </submittedName>
</protein>
<dbReference type="PANTHER" id="PTHR11647">
    <property type="entry name" value="HYDRANTOINASE/DIHYDROPYRIMIDINASE FAMILY MEMBER"/>
    <property type="match status" value="1"/>
</dbReference>
<dbReference type="InterPro" id="IPR011059">
    <property type="entry name" value="Metal-dep_hydrolase_composite"/>
</dbReference>
<sequence>MYDLIIKNGTLVDFDKNKLTVKDIGIKDNKIASIDSSLNSGRKIIDAKDKIVSPGFIDIHMHEEKIIDGEDEEIYDIAYKMLKMGVTTCVGGNCGNNRQSIDEFFNFIDSNGAPINYMIFAGHNYYRNKLGIDRYKEATKEQIEKMIDLIKEDIGKNGAVGLSFGIEYSPGISLEEILEICNSIKEYDILISAHYRADAKKGIDSIKELIMISQATGLPMQISHLGSCTAMGQMRESLDIIKEAIDRGINVRADCYPYDAFSTFIGSSVFDDGCFDNWNKSYDSILLTEEPYKNIRCTEEIFYKVRKEYPNMLAVAFVMNEDEVIESLKESFVYVASDGLLNKGQGHPRAAGTFPRIIGRYVRDGNRLELIDQLKKMTKLPAERLKLAHKGEIKVGMDGDIVIFDYDKIIDCATFDNPTASPLGIEYVIINGEIALQNNEILQNRLGKVIRRFKYKIRWD</sequence>
<dbReference type="Proteomes" id="UP001524478">
    <property type="component" value="Unassembled WGS sequence"/>
</dbReference>
<dbReference type="Gene3D" id="3.20.20.140">
    <property type="entry name" value="Metal-dependent hydrolases"/>
    <property type="match status" value="2"/>
</dbReference>
<dbReference type="InterPro" id="IPR032466">
    <property type="entry name" value="Metal_Hydrolase"/>
</dbReference>
<organism evidence="3 4">
    <name type="scientific">Tissierella carlieri</name>
    <dbReference type="NCBI Taxonomy" id="689904"/>
    <lineage>
        <taxon>Bacteria</taxon>
        <taxon>Bacillati</taxon>
        <taxon>Bacillota</taxon>
        <taxon>Tissierellia</taxon>
        <taxon>Tissierellales</taxon>
        <taxon>Tissierellaceae</taxon>
        <taxon>Tissierella</taxon>
    </lineage>
</organism>
<dbReference type="InterPro" id="IPR006680">
    <property type="entry name" value="Amidohydro-rel"/>
</dbReference>
<evidence type="ECO:0000256" key="1">
    <source>
        <dbReference type="ARBA" id="ARBA00001947"/>
    </source>
</evidence>
<evidence type="ECO:0000259" key="2">
    <source>
        <dbReference type="Pfam" id="PF01979"/>
    </source>
</evidence>
<proteinExistence type="predicted"/>
<evidence type="ECO:0000313" key="3">
    <source>
        <dbReference type="EMBL" id="MCQ4923875.1"/>
    </source>
</evidence>
<dbReference type="Pfam" id="PF01979">
    <property type="entry name" value="Amidohydro_1"/>
    <property type="match status" value="1"/>
</dbReference>
<dbReference type="SUPFAM" id="SSF51556">
    <property type="entry name" value="Metallo-dependent hydrolases"/>
    <property type="match status" value="1"/>
</dbReference>